<keyword evidence="2" id="KW-1133">Transmembrane helix</keyword>
<dbReference type="GO" id="GO:0050982">
    <property type="term" value="P:detection of mechanical stimulus"/>
    <property type="evidence" value="ECO:0007669"/>
    <property type="project" value="TreeGrafter"/>
</dbReference>
<reference evidence="4" key="1">
    <citation type="submission" date="2021-04" db="EMBL/GenBank/DDBJ databases">
        <authorList>
            <consortium name="Molecular Ecology Group"/>
        </authorList>
    </citation>
    <scope>NUCLEOTIDE SEQUENCE</scope>
</reference>
<dbReference type="InterPro" id="IPR001024">
    <property type="entry name" value="PLAT/LH2_dom"/>
</dbReference>
<feature type="non-terminal residue" evidence="4">
    <location>
        <position position="243"/>
    </location>
</feature>
<evidence type="ECO:0000259" key="3">
    <source>
        <dbReference type="PROSITE" id="PS50095"/>
    </source>
</evidence>
<dbReference type="Gene3D" id="2.60.60.20">
    <property type="entry name" value="PLAT/LH2 domain"/>
    <property type="match status" value="1"/>
</dbReference>
<name>A0A8S3Z1W5_9EUPU</name>
<proteinExistence type="predicted"/>
<evidence type="ECO:0000313" key="5">
    <source>
        <dbReference type="Proteomes" id="UP000678393"/>
    </source>
</evidence>
<feature type="transmembrane region" description="Helical" evidence="2">
    <location>
        <begin position="15"/>
        <end position="39"/>
    </location>
</feature>
<dbReference type="EMBL" id="CAJHNH020001203">
    <property type="protein sequence ID" value="CAG5121985.1"/>
    <property type="molecule type" value="Genomic_DNA"/>
</dbReference>
<feature type="transmembrane region" description="Helical" evidence="2">
    <location>
        <begin position="179"/>
        <end position="197"/>
    </location>
</feature>
<comment type="caution">
    <text evidence="4">The sequence shown here is derived from an EMBL/GenBank/DDBJ whole genome shotgun (WGS) entry which is preliminary data.</text>
</comment>
<gene>
    <name evidence="4" type="ORF">CUNI_LOCUS7543</name>
</gene>
<feature type="transmembrane region" description="Helical" evidence="2">
    <location>
        <begin position="217"/>
        <end position="242"/>
    </location>
</feature>
<dbReference type="OrthoDB" id="6156690at2759"/>
<keyword evidence="2" id="KW-0812">Transmembrane</keyword>
<dbReference type="Proteomes" id="UP000678393">
    <property type="component" value="Unassembled WGS sequence"/>
</dbReference>
<evidence type="ECO:0000313" key="4">
    <source>
        <dbReference type="EMBL" id="CAG5121985.1"/>
    </source>
</evidence>
<evidence type="ECO:0000256" key="2">
    <source>
        <dbReference type="SAM" id="Phobius"/>
    </source>
</evidence>
<keyword evidence="2" id="KW-0472">Membrane</keyword>
<organism evidence="4 5">
    <name type="scientific">Candidula unifasciata</name>
    <dbReference type="NCBI Taxonomy" id="100452"/>
    <lineage>
        <taxon>Eukaryota</taxon>
        <taxon>Metazoa</taxon>
        <taxon>Spiralia</taxon>
        <taxon>Lophotrochozoa</taxon>
        <taxon>Mollusca</taxon>
        <taxon>Gastropoda</taxon>
        <taxon>Heterobranchia</taxon>
        <taxon>Euthyneura</taxon>
        <taxon>Panpulmonata</taxon>
        <taxon>Eupulmonata</taxon>
        <taxon>Stylommatophora</taxon>
        <taxon>Helicina</taxon>
        <taxon>Helicoidea</taxon>
        <taxon>Geomitridae</taxon>
        <taxon>Candidula</taxon>
    </lineage>
</organism>
<dbReference type="PROSITE" id="PS50095">
    <property type="entry name" value="PLAT"/>
    <property type="match status" value="1"/>
</dbReference>
<evidence type="ECO:0000256" key="1">
    <source>
        <dbReference type="PROSITE-ProRule" id="PRU00152"/>
    </source>
</evidence>
<sequence>TGVTVLEDNSPFYNYLYLVCVVTGWSGSSATSSNVYIYLNGSWNISESHVLRDPLRRLFEAGAENWFMLTTRHDIGDLISVVVWTDFSGPHPSWYLSSIYVQNMQTNEIWLCPYYGWIGLRHGRGQLRAEVPAYKEKYYASKWKFRIQSKGHNDIRNEHLWFGIVAKTPYNRFTRVRRLTTVLSLLQTCMILNHMYFGVRDKDDPGQFTIIMGQKIHVTSIVIGLQGALIMFFMGVGISTLFK</sequence>
<feature type="non-terminal residue" evidence="4">
    <location>
        <position position="1"/>
    </location>
</feature>
<dbReference type="GO" id="GO:0005262">
    <property type="term" value="F:calcium channel activity"/>
    <property type="evidence" value="ECO:0007669"/>
    <property type="project" value="TreeGrafter"/>
</dbReference>
<dbReference type="PANTHER" id="PTHR10877:SF183">
    <property type="entry name" value="AT14535P-RELATED"/>
    <property type="match status" value="1"/>
</dbReference>
<keyword evidence="5" id="KW-1185">Reference proteome</keyword>
<dbReference type="InterPro" id="IPR036392">
    <property type="entry name" value="PLAT/LH2_dom_sf"/>
</dbReference>
<accession>A0A8S3Z1W5</accession>
<dbReference type="GO" id="GO:0016020">
    <property type="term" value="C:membrane"/>
    <property type="evidence" value="ECO:0007669"/>
    <property type="project" value="TreeGrafter"/>
</dbReference>
<dbReference type="AlphaFoldDB" id="A0A8S3Z1W5"/>
<dbReference type="SUPFAM" id="SSF49723">
    <property type="entry name" value="Lipase/lipooxygenase domain (PLAT/LH2 domain)"/>
    <property type="match status" value="1"/>
</dbReference>
<feature type="domain" description="PLAT" evidence="3">
    <location>
        <begin position="15"/>
        <end position="132"/>
    </location>
</feature>
<dbReference type="PANTHER" id="PTHR10877">
    <property type="entry name" value="POLYCYSTIN FAMILY MEMBER"/>
    <property type="match status" value="1"/>
</dbReference>
<dbReference type="InterPro" id="IPR051223">
    <property type="entry name" value="Polycystin"/>
</dbReference>
<protein>
    <recommendedName>
        <fullName evidence="3">PLAT domain-containing protein</fullName>
    </recommendedName>
</protein>
<comment type="caution">
    <text evidence="1">Lacks conserved residue(s) required for the propagation of feature annotation.</text>
</comment>
<dbReference type="Pfam" id="PF01477">
    <property type="entry name" value="PLAT"/>
    <property type="match status" value="1"/>
</dbReference>